<organism evidence="12 13">
    <name type="scientific">Sphaerotilus mobilis</name>
    <dbReference type="NCBI Taxonomy" id="47994"/>
    <lineage>
        <taxon>Bacteria</taxon>
        <taxon>Pseudomonadati</taxon>
        <taxon>Pseudomonadota</taxon>
        <taxon>Betaproteobacteria</taxon>
        <taxon>Burkholderiales</taxon>
        <taxon>Sphaerotilaceae</taxon>
        <taxon>Sphaerotilus</taxon>
    </lineage>
</organism>
<accession>A0A4Q7LVD2</accession>
<dbReference type="InterPro" id="IPR025121">
    <property type="entry name" value="GTPase_HflX_N"/>
</dbReference>
<keyword evidence="5 6" id="KW-0342">GTP-binding</keyword>
<feature type="binding site" evidence="8">
    <location>
        <position position="214"/>
    </location>
    <ligand>
        <name>Mg(2+)</name>
        <dbReference type="ChEBI" id="CHEBI:18420"/>
    </ligand>
</feature>
<feature type="compositionally biased region" description="Basic and acidic residues" evidence="10">
    <location>
        <begin position="427"/>
        <end position="438"/>
    </location>
</feature>
<dbReference type="PROSITE" id="PS51705">
    <property type="entry name" value="G_HFLX"/>
    <property type="match status" value="1"/>
</dbReference>
<dbReference type="InterPro" id="IPR042108">
    <property type="entry name" value="GTPase_HflX_N_sf"/>
</dbReference>
<dbReference type="InterPro" id="IPR016496">
    <property type="entry name" value="GTPase_HflX"/>
</dbReference>
<dbReference type="InterPro" id="IPR032305">
    <property type="entry name" value="GTP-bd_M"/>
</dbReference>
<dbReference type="PANTHER" id="PTHR10229:SF0">
    <property type="entry name" value="GTP-BINDING PROTEIN 6-RELATED"/>
    <property type="match status" value="1"/>
</dbReference>
<feature type="domain" description="Hflx-type G" evidence="11">
    <location>
        <begin position="201"/>
        <end position="375"/>
    </location>
</feature>
<evidence type="ECO:0000256" key="10">
    <source>
        <dbReference type="SAM" id="MobiDB-lite"/>
    </source>
</evidence>
<proteinExistence type="inferred from homology"/>
<keyword evidence="1 6" id="KW-0963">Cytoplasm</keyword>
<gene>
    <name evidence="6" type="primary">hflX</name>
    <name evidence="12" type="ORF">EV685_0947</name>
</gene>
<dbReference type="GO" id="GO:0046872">
    <property type="term" value="F:metal ion binding"/>
    <property type="evidence" value="ECO:0007669"/>
    <property type="project" value="UniProtKB-KW"/>
</dbReference>
<keyword evidence="4 8" id="KW-0460">Magnesium</keyword>
<dbReference type="PRINTS" id="PR00326">
    <property type="entry name" value="GTP1OBG"/>
</dbReference>
<dbReference type="Gene3D" id="3.40.50.300">
    <property type="entry name" value="P-loop containing nucleotide triphosphate hydrolases"/>
    <property type="match status" value="1"/>
</dbReference>
<dbReference type="GO" id="GO:0005737">
    <property type="term" value="C:cytoplasm"/>
    <property type="evidence" value="ECO:0007669"/>
    <property type="project" value="UniProtKB-SubCell"/>
</dbReference>
<name>A0A4Q7LVD2_9BURK</name>
<feature type="binding site" evidence="7">
    <location>
        <begin position="207"/>
        <end position="214"/>
    </location>
    <ligand>
        <name>GTP</name>
        <dbReference type="ChEBI" id="CHEBI:37565"/>
    </ligand>
</feature>
<comment type="cofactor">
    <cofactor evidence="8">
        <name>Mg(2+)</name>
        <dbReference type="ChEBI" id="CHEBI:18420"/>
    </cofactor>
</comment>
<feature type="binding site" evidence="7">
    <location>
        <begin position="255"/>
        <end position="258"/>
    </location>
    <ligand>
        <name>GTP</name>
        <dbReference type="ChEBI" id="CHEBI:37565"/>
    </ligand>
</feature>
<comment type="caution">
    <text evidence="12">The sequence shown here is derived from an EMBL/GenBank/DDBJ whole genome shotgun (WGS) entry which is preliminary data.</text>
</comment>
<reference evidence="12 13" key="1">
    <citation type="submission" date="2019-02" db="EMBL/GenBank/DDBJ databases">
        <title>Genomic Encyclopedia of Type Strains, Phase IV (KMG-IV): sequencing the most valuable type-strain genomes for metagenomic binning, comparative biology and taxonomic classification.</title>
        <authorList>
            <person name="Goeker M."/>
        </authorList>
    </citation>
    <scope>NUCLEOTIDE SEQUENCE [LARGE SCALE GENOMIC DNA]</scope>
    <source>
        <strain evidence="12 13">DSM 10617</strain>
    </source>
</reference>
<dbReference type="EMBL" id="SGWV01000007">
    <property type="protein sequence ID" value="RZS58651.1"/>
    <property type="molecule type" value="Genomic_DNA"/>
</dbReference>
<evidence type="ECO:0000256" key="7">
    <source>
        <dbReference type="PIRSR" id="PIRSR006809-1"/>
    </source>
</evidence>
<evidence type="ECO:0000256" key="4">
    <source>
        <dbReference type="ARBA" id="ARBA00022842"/>
    </source>
</evidence>
<dbReference type="HAMAP" id="MF_00900">
    <property type="entry name" value="GTPase_HflX"/>
    <property type="match status" value="1"/>
</dbReference>
<evidence type="ECO:0000256" key="1">
    <source>
        <dbReference type="ARBA" id="ARBA00022490"/>
    </source>
</evidence>
<dbReference type="GO" id="GO:0003924">
    <property type="term" value="F:GTPase activity"/>
    <property type="evidence" value="ECO:0007669"/>
    <property type="project" value="UniProtKB-UniRule"/>
</dbReference>
<evidence type="ECO:0000256" key="3">
    <source>
        <dbReference type="ARBA" id="ARBA00022741"/>
    </source>
</evidence>
<keyword evidence="13" id="KW-1185">Reference proteome</keyword>
<keyword evidence="2 8" id="KW-0479">Metal-binding</keyword>
<sequence length="444" mass="49008">MTDTEVVARPRAVLVGVDLGTGSSFDPTLDELALLAESAGDEPVARLIARRKAIDAAFYVGSGKADEIKELVTLHQAHCVIFDQALGPAQQRNLERHIGVEVLDRTGLILEIFAARARSHEGKLQVELARLQYLATRLVRRWSHLERQRGGFGLRGGPGETQIELDRRMIDARIKSVKERLAKVKRQRNTQRRSRERHGTFRVSLVGYTNAGKSTLFNALVKARTYAADQLFATLDTTTRQMYLEAAQRSVSLSDTVGFIRDLPHGLVEAFQATLQEAAEADLLLHVVDGASPTWLEQVQEVQRVLREIGADDLPQLLVFNKLDLIEDDARPRENVDHYELEPGRIVPRLFLSAAEGIGLAELRAAIAQASIDADAQVDTLPADVRFRSLDVDVDAEVGADASLDLDDVDASMEPLPDDLLEAAPDDAEHGANVDEHRSRHRAA</sequence>
<evidence type="ECO:0000259" key="11">
    <source>
        <dbReference type="PROSITE" id="PS51705"/>
    </source>
</evidence>
<evidence type="ECO:0000313" key="12">
    <source>
        <dbReference type="EMBL" id="RZS58651.1"/>
    </source>
</evidence>
<protein>
    <recommendedName>
        <fullName evidence="6">GTPase HflX</fullName>
    </recommendedName>
    <alternativeName>
        <fullName evidence="6">GTP-binding protein HflX</fullName>
    </alternativeName>
</protein>
<dbReference type="InterPro" id="IPR027417">
    <property type="entry name" value="P-loop_NTPase"/>
</dbReference>
<dbReference type="Proteomes" id="UP000293433">
    <property type="component" value="Unassembled WGS sequence"/>
</dbReference>
<feature type="binding site" evidence="8">
    <location>
        <position position="234"/>
    </location>
    <ligand>
        <name>Mg(2+)</name>
        <dbReference type="ChEBI" id="CHEBI:18420"/>
    </ligand>
</feature>
<dbReference type="SUPFAM" id="SSF52540">
    <property type="entry name" value="P-loop containing nucleoside triphosphate hydrolases"/>
    <property type="match status" value="1"/>
</dbReference>
<comment type="subcellular location">
    <subcellularLocation>
        <location evidence="6">Cytoplasm</location>
    </subcellularLocation>
    <text evidence="6">May associate with membranes.</text>
</comment>
<dbReference type="FunFam" id="3.40.50.11060:FF:000001">
    <property type="entry name" value="GTPase HflX"/>
    <property type="match status" value="1"/>
</dbReference>
<feature type="coiled-coil region" evidence="9">
    <location>
        <begin position="167"/>
        <end position="194"/>
    </location>
</feature>
<dbReference type="Pfam" id="PF01926">
    <property type="entry name" value="MMR_HSR1"/>
    <property type="match status" value="1"/>
</dbReference>
<evidence type="ECO:0000256" key="9">
    <source>
        <dbReference type="SAM" id="Coils"/>
    </source>
</evidence>
<dbReference type="InterPro" id="IPR006073">
    <property type="entry name" value="GTP-bd"/>
</dbReference>
<dbReference type="InterPro" id="IPR030394">
    <property type="entry name" value="G_HFLX_dom"/>
</dbReference>
<evidence type="ECO:0000256" key="8">
    <source>
        <dbReference type="PIRSR" id="PIRSR006809-2"/>
    </source>
</evidence>
<dbReference type="RefSeq" id="WP_130480774.1">
    <property type="nucleotide sequence ID" value="NZ_SGWV01000007.1"/>
</dbReference>
<dbReference type="CDD" id="cd01878">
    <property type="entry name" value="HflX"/>
    <property type="match status" value="1"/>
</dbReference>
<feature type="compositionally biased region" description="Acidic residues" evidence="10">
    <location>
        <begin position="405"/>
        <end position="426"/>
    </location>
</feature>
<dbReference type="GO" id="GO:0005525">
    <property type="term" value="F:GTP binding"/>
    <property type="evidence" value="ECO:0007669"/>
    <property type="project" value="UniProtKB-UniRule"/>
</dbReference>
<comment type="function">
    <text evidence="6">GTPase that associates with the 50S ribosomal subunit and may have a role during protein synthesis or ribosome biogenesis.</text>
</comment>
<dbReference type="NCBIfam" id="TIGR03156">
    <property type="entry name" value="GTP_HflX"/>
    <property type="match status" value="1"/>
</dbReference>
<evidence type="ECO:0000256" key="6">
    <source>
        <dbReference type="HAMAP-Rule" id="MF_00900"/>
    </source>
</evidence>
<dbReference type="GO" id="GO:0043022">
    <property type="term" value="F:ribosome binding"/>
    <property type="evidence" value="ECO:0007669"/>
    <property type="project" value="TreeGrafter"/>
</dbReference>
<keyword evidence="9" id="KW-0175">Coiled coil</keyword>
<evidence type="ECO:0000256" key="2">
    <source>
        <dbReference type="ARBA" id="ARBA00022723"/>
    </source>
</evidence>
<dbReference type="Gene3D" id="3.40.50.11060">
    <property type="entry name" value="GTPase HflX, N-terminal domain"/>
    <property type="match status" value="1"/>
</dbReference>
<dbReference type="OrthoDB" id="9812272at2"/>
<comment type="subunit">
    <text evidence="6">Monomer. Associates with the 50S ribosomal subunit.</text>
</comment>
<feature type="binding site" evidence="7">
    <location>
        <begin position="232"/>
        <end position="236"/>
    </location>
    <ligand>
        <name>GTP</name>
        <dbReference type="ChEBI" id="CHEBI:37565"/>
    </ligand>
</feature>
<dbReference type="Pfam" id="PF16360">
    <property type="entry name" value="GTP-bdg_M"/>
    <property type="match status" value="1"/>
</dbReference>
<evidence type="ECO:0000256" key="5">
    <source>
        <dbReference type="ARBA" id="ARBA00023134"/>
    </source>
</evidence>
<feature type="binding site" evidence="7">
    <location>
        <begin position="321"/>
        <end position="324"/>
    </location>
    <ligand>
        <name>GTP</name>
        <dbReference type="ChEBI" id="CHEBI:37565"/>
    </ligand>
</feature>
<dbReference type="AlphaFoldDB" id="A0A4Q7LVD2"/>
<dbReference type="Gene3D" id="6.10.250.2860">
    <property type="match status" value="1"/>
</dbReference>
<dbReference type="PANTHER" id="PTHR10229">
    <property type="entry name" value="GTP-BINDING PROTEIN HFLX"/>
    <property type="match status" value="1"/>
</dbReference>
<dbReference type="PIRSF" id="PIRSF006809">
    <property type="entry name" value="GTP-binding_hflX_prd"/>
    <property type="match status" value="1"/>
</dbReference>
<dbReference type="Pfam" id="PF13167">
    <property type="entry name" value="GTP-bdg_N"/>
    <property type="match status" value="1"/>
</dbReference>
<feature type="region of interest" description="Disordered" evidence="10">
    <location>
        <begin position="405"/>
        <end position="444"/>
    </location>
</feature>
<keyword evidence="3 6" id="KW-0547">Nucleotide-binding</keyword>
<evidence type="ECO:0000313" key="13">
    <source>
        <dbReference type="Proteomes" id="UP000293433"/>
    </source>
</evidence>
<comment type="similarity">
    <text evidence="6">Belongs to the TRAFAC class OBG-HflX-like GTPase superfamily. HflX GTPase family.</text>
</comment>